<evidence type="ECO:0000256" key="1">
    <source>
        <dbReference type="SAM" id="Phobius"/>
    </source>
</evidence>
<dbReference type="EMBL" id="CP009417">
    <property type="protein sequence ID" value="AJD93554.1"/>
    <property type="molecule type" value="Genomic_DNA"/>
</dbReference>
<sequence>MNLYQVPPDVKEKEKVIGGMFDWGQFFWMLGGAGVAIALFATSYMTIGSEVLSIILGVIGLSTCLPFVFIKKKELSLFRYLTLKRKLKKQNGNLVNKRKDVSE</sequence>
<dbReference type="Proteomes" id="UP000031449">
    <property type="component" value="Plasmid unnamed"/>
</dbReference>
<proteinExistence type="predicted"/>
<gene>
    <name evidence="2" type="ORF">JMA_42370</name>
</gene>
<dbReference type="KEGG" id="jeo:JMA_42370"/>
<dbReference type="HOGENOM" id="CLU_158472_1_0_9"/>
<keyword evidence="2" id="KW-0614">Plasmid</keyword>
<feature type="transmembrane region" description="Helical" evidence="1">
    <location>
        <begin position="51"/>
        <end position="70"/>
    </location>
</feature>
<dbReference type="Pfam" id="PF12666">
    <property type="entry name" value="PrgI"/>
    <property type="match status" value="1"/>
</dbReference>
<evidence type="ECO:0000313" key="3">
    <source>
        <dbReference type="Proteomes" id="UP000031449"/>
    </source>
</evidence>
<accession>A0A0B5B036</accession>
<protein>
    <recommendedName>
        <fullName evidence="4">PrgI family protein</fullName>
    </recommendedName>
</protein>
<dbReference type="InterPro" id="IPR024414">
    <property type="entry name" value="Uncharacterised_PrgI"/>
</dbReference>
<organism evidence="2 3">
    <name type="scientific">Jeotgalibacillus malaysiensis</name>
    <dbReference type="NCBI Taxonomy" id="1508404"/>
    <lineage>
        <taxon>Bacteria</taxon>
        <taxon>Bacillati</taxon>
        <taxon>Bacillota</taxon>
        <taxon>Bacilli</taxon>
        <taxon>Bacillales</taxon>
        <taxon>Caryophanaceae</taxon>
        <taxon>Jeotgalibacillus</taxon>
    </lineage>
</organism>
<reference evidence="2 3" key="1">
    <citation type="submission" date="2014-08" db="EMBL/GenBank/DDBJ databases">
        <title>Complete genome of a marine bacteria Jeotgalibacillus malaysiensis.</title>
        <authorList>
            <person name="Yaakop A.S."/>
            <person name="Chan K.-G."/>
            <person name="Goh K.M."/>
        </authorList>
    </citation>
    <scope>NUCLEOTIDE SEQUENCE [LARGE SCALE GENOMIC DNA]</scope>
    <source>
        <strain evidence="2 3">D5</strain>
        <plasmid evidence="3">Plasmid</plasmid>
    </source>
</reference>
<feature type="transmembrane region" description="Helical" evidence="1">
    <location>
        <begin position="26"/>
        <end position="45"/>
    </location>
</feature>
<keyword evidence="1" id="KW-1133">Transmembrane helix</keyword>
<evidence type="ECO:0000313" key="2">
    <source>
        <dbReference type="EMBL" id="AJD93554.1"/>
    </source>
</evidence>
<name>A0A0B5B036_9BACL</name>
<dbReference type="AlphaFoldDB" id="A0A0B5B036"/>
<keyword evidence="1" id="KW-0472">Membrane</keyword>
<dbReference type="BioCyc" id="JESP1508404:G14D9-13560-MONOMER"/>
<evidence type="ECO:0008006" key="4">
    <source>
        <dbReference type="Google" id="ProtNLM"/>
    </source>
</evidence>
<geneLocation type="plasmid" evidence="3"/>
<keyword evidence="1" id="KW-0812">Transmembrane</keyword>
<keyword evidence="3" id="KW-1185">Reference proteome</keyword>